<dbReference type="PROSITE" id="PS50005">
    <property type="entry name" value="TPR"/>
    <property type="match status" value="1"/>
</dbReference>
<dbReference type="Pfam" id="PF13174">
    <property type="entry name" value="TPR_6"/>
    <property type="match status" value="1"/>
</dbReference>
<keyword evidence="4" id="KW-1185">Reference proteome</keyword>
<evidence type="ECO:0000313" key="4">
    <source>
        <dbReference type="Proteomes" id="UP001597509"/>
    </source>
</evidence>
<organism evidence="3 4">
    <name type="scientific">Sphingobacterium anhuiense</name>
    <dbReference type="NCBI Taxonomy" id="493780"/>
    <lineage>
        <taxon>Bacteria</taxon>
        <taxon>Pseudomonadati</taxon>
        <taxon>Bacteroidota</taxon>
        <taxon>Sphingobacteriia</taxon>
        <taxon>Sphingobacteriales</taxon>
        <taxon>Sphingobacteriaceae</taxon>
        <taxon>Sphingobacterium</taxon>
    </lineage>
</organism>
<protein>
    <submittedName>
        <fullName evidence="3">Tol-pal system YbgF family protein</fullName>
    </submittedName>
</protein>
<dbReference type="Gene3D" id="1.25.40.10">
    <property type="entry name" value="Tetratricopeptide repeat domain"/>
    <property type="match status" value="1"/>
</dbReference>
<name>A0ABW5YTF4_9SPHI</name>
<dbReference type="SMART" id="SM00028">
    <property type="entry name" value="TPR"/>
    <property type="match status" value="2"/>
</dbReference>
<proteinExistence type="predicted"/>
<dbReference type="SUPFAM" id="SSF48452">
    <property type="entry name" value="TPR-like"/>
    <property type="match status" value="1"/>
</dbReference>
<dbReference type="Proteomes" id="UP001597509">
    <property type="component" value="Unassembled WGS sequence"/>
</dbReference>
<evidence type="ECO:0000256" key="1">
    <source>
        <dbReference type="PROSITE-ProRule" id="PRU00339"/>
    </source>
</evidence>
<dbReference type="InterPro" id="IPR011990">
    <property type="entry name" value="TPR-like_helical_dom_sf"/>
</dbReference>
<feature type="transmembrane region" description="Helical" evidence="2">
    <location>
        <begin position="12"/>
        <end position="33"/>
    </location>
</feature>
<accession>A0ABW5YTF4</accession>
<keyword evidence="2" id="KW-0472">Membrane</keyword>
<keyword evidence="2" id="KW-0812">Transmembrane</keyword>
<dbReference type="RefSeq" id="WP_380919254.1">
    <property type="nucleotide sequence ID" value="NZ_JBHUPE010000004.1"/>
</dbReference>
<dbReference type="EMBL" id="JBHUPE010000004">
    <property type="protein sequence ID" value="MFD2903739.1"/>
    <property type="molecule type" value="Genomic_DNA"/>
</dbReference>
<dbReference type="InterPro" id="IPR019734">
    <property type="entry name" value="TPR_rpt"/>
</dbReference>
<feature type="transmembrane region" description="Helical" evidence="2">
    <location>
        <begin position="39"/>
        <end position="60"/>
    </location>
</feature>
<comment type="caution">
    <text evidence="3">The sequence shown here is derived from an EMBL/GenBank/DDBJ whole genome shotgun (WGS) entry which is preliminary data.</text>
</comment>
<evidence type="ECO:0000313" key="3">
    <source>
        <dbReference type="EMBL" id="MFD2903739.1"/>
    </source>
</evidence>
<sequence length="162" mass="18772">MSAKVPLVRPISWLAFLIIILVWIIFMAIFVVLFQFNGIYIGSIIFFVLSISLQQIIPASQNKGMKAIKKNDFKTALEYFNNSVDFFTRYNWVDKYRAITLLSTAKMSYREMALCNMAFCYSQTNEAEKAKDLYEQILKEYPNNGIAFYSLNSINTFSNKTD</sequence>
<gene>
    <name evidence="3" type="ORF">ACFS6I_07390</name>
</gene>
<feature type="repeat" description="TPR" evidence="1">
    <location>
        <begin position="111"/>
        <end position="144"/>
    </location>
</feature>
<reference evidence="4" key="1">
    <citation type="journal article" date="2019" name="Int. J. Syst. Evol. Microbiol.">
        <title>The Global Catalogue of Microorganisms (GCM) 10K type strain sequencing project: providing services to taxonomists for standard genome sequencing and annotation.</title>
        <authorList>
            <consortium name="The Broad Institute Genomics Platform"/>
            <consortium name="The Broad Institute Genome Sequencing Center for Infectious Disease"/>
            <person name="Wu L."/>
            <person name="Ma J."/>
        </authorList>
    </citation>
    <scope>NUCLEOTIDE SEQUENCE [LARGE SCALE GENOMIC DNA]</scope>
    <source>
        <strain evidence="4">KCTC 22209</strain>
    </source>
</reference>
<evidence type="ECO:0000256" key="2">
    <source>
        <dbReference type="SAM" id="Phobius"/>
    </source>
</evidence>
<keyword evidence="1" id="KW-0802">TPR repeat</keyword>
<keyword evidence="2" id="KW-1133">Transmembrane helix</keyword>